<accession>A0A7H8NAM4</accession>
<dbReference type="InterPro" id="IPR050300">
    <property type="entry name" value="GDXG_lipolytic_enzyme"/>
</dbReference>
<reference evidence="3 4" key="1">
    <citation type="submission" date="2020-06" db="EMBL/GenBank/DDBJ databases">
        <title>Genome mining for natural products.</title>
        <authorList>
            <person name="Zhang B."/>
            <person name="Shi J."/>
            <person name="Ge H."/>
        </authorList>
    </citation>
    <scope>NUCLEOTIDE SEQUENCE [LARGE SCALE GENOMIC DNA]</scope>
    <source>
        <strain evidence="3 4">NA00687</strain>
    </source>
</reference>
<keyword evidence="1 3" id="KW-0378">Hydrolase</keyword>
<protein>
    <submittedName>
        <fullName evidence="3">Alpha/beta hydrolase</fullName>
    </submittedName>
</protein>
<keyword evidence="4" id="KW-1185">Reference proteome</keyword>
<dbReference type="PANTHER" id="PTHR48081:SF33">
    <property type="entry name" value="KYNURENINE FORMAMIDASE"/>
    <property type="match status" value="1"/>
</dbReference>
<dbReference type="Proteomes" id="UP000509303">
    <property type="component" value="Chromosome"/>
</dbReference>
<dbReference type="EMBL" id="CP054929">
    <property type="protein sequence ID" value="QKW51432.1"/>
    <property type="molecule type" value="Genomic_DNA"/>
</dbReference>
<name>A0A7H8NAM4_9ACTN</name>
<dbReference type="AlphaFoldDB" id="A0A7H8NAM4"/>
<evidence type="ECO:0000313" key="4">
    <source>
        <dbReference type="Proteomes" id="UP000509303"/>
    </source>
</evidence>
<dbReference type="GO" id="GO:0004061">
    <property type="term" value="F:arylformamidase activity"/>
    <property type="evidence" value="ECO:0007669"/>
    <property type="project" value="TreeGrafter"/>
</dbReference>
<dbReference type="RefSeq" id="WP_176163152.1">
    <property type="nucleotide sequence ID" value="NZ_CP054929.1"/>
</dbReference>
<dbReference type="Gene3D" id="3.40.50.1820">
    <property type="entry name" value="alpha/beta hydrolase"/>
    <property type="match status" value="1"/>
</dbReference>
<organism evidence="3 4">
    <name type="scientific">Streptomyces buecherae</name>
    <dbReference type="NCBI Taxonomy" id="2763006"/>
    <lineage>
        <taxon>Bacteria</taxon>
        <taxon>Bacillati</taxon>
        <taxon>Actinomycetota</taxon>
        <taxon>Actinomycetes</taxon>
        <taxon>Kitasatosporales</taxon>
        <taxon>Streptomycetaceae</taxon>
        <taxon>Streptomyces</taxon>
    </lineage>
</organism>
<dbReference type="SUPFAM" id="SSF53474">
    <property type="entry name" value="alpha/beta-Hydrolases"/>
    <property type="match status" value="1"/>
</dbReference>
<feature type="region of interest" description="Disordered" evidence="2">
    <location>
        <begin position="48"/>
        <end position="70"/>
    </location>
</feature>
<sequence length="379" mass="37941">MNPAMTRAEREEASAFGHAEAPPTATVGYGPHPDQVVDLFLPESRAVPGFPAGSESRAGAEPRDGGVAPPAGAAARVIADSAPPAPGAAPPVPLVVLFHGGAWRAPYDRRHLSPLAAYLAGHGLAVASVEYRRGPLADGPAASAAGPGQPRAGRWPETFDDIAAALDALPALVRGLAAGPAGPAVGGASAPAVGGSPGPAAGRVRWADVDADRPVLVGHSAGGHAVLWAAARHRLPVGSRWRLPAPPALRGVVGLAAIADFGTARALGVCSHAVDQLLAPQHPPATPGPGPAEHAALLAHRLACTDPSALVPNGVPTTLVQGGADIDVPPAVAEAFVTAAARAGQRVRLVRVEGVGHFPPIDPATTTARTVLAEITRLT</sequence>
<evidence type="ECO:0000256" key="1">
    <source>
        <dbReference type="ARBA" id="ARBA00022801"/>
    </source>
</evidence>
<feature type="region of interest" description="Disordered" evidence="2">
    <location>
        <begin position="1"/>
        <end position="34"/>
    </location>
</feature>
<gene>
    <name evidence="3" type="ORF">HUT08_19935</name>
</gene>
<evidence type="ECO:0000313" key="3">
    <source>
        <dbReference type="EMBL" id="QKW51432.1"/>
    </source>
</evidence>
<dbReference type="InterPro" id="IPR029058">
    <property type="entry name" value="AB_hydrolase_fold"/>
</dbReference>
<evidence type="ECO:0000256" key="2">
    <source>
        <dbReference type="SAM" id="MobiDB-lite"/>
    </source>
</evidence>
<proteinExistence type="predicted"/>
<dbReference type="PANTHER" id="PTHR48081">
    <property type="entry name" value="AB HYDROLASE SUPERFAMILY PROTEIN C4A8.06C"/>
    <property type="match status" value="1"/>
</dbReference>